<organism evidence="9 10">
    <name type="scientific">Luteitalea pratensis</name>
    <dbReference type="NCBI Taxonomy" id="1855912"/>
    <lineage>
        <taxon>Bacteria</taxon>
        <taxon>Pseudomonadati</taxon>
        <taxon>Acidobacteriota</taxon>
        <taxon>Vicinamibacteria</taxon>
        <taxon>Vicinamibacterales</taxon>
        <taxon>Vicinamibacteraceae</taxon>
        <taxon>Luteitalea</taxon>
    </lineage>
</organism>
<evidence type="ECO:0000256" key="3">
    <source>
        <dbReference type="ARBA" id="ARBA00022692"/>
    </source>
</evidence>
<dbReference type="GO" id="GO:0005524">
    <property type="term" value="F:ATP binding"/>
    <property type="evidence" value="ECO:0007669"/>
    <property type="project" value="UniProtKB-KW"/>
</dbReference>
<dbReference type="PANTHER" id="PTHR43596">
    <property type="entry name" value="ADP,ATP CARRIER PROTEIN"/>
    <property type="match status" value="1"/>
</dbReference>
<comment type="subcellular location">
    <subcellularLocation>
        <location evidence="1 8">Membrane</location>
        <topology evidence="1 8">Multi-pass membrane protein</topology>
    </subcellularLocation>
</comment>
<feature type="transmembrane region" description="Helical" evidence="8">
    <location>
        <begin position="209"/>
        <end position="227"/>
    </location>
</feature>
<evidence type="ECO:0000313" key="9">
    <source>
        <dbReference type="EMBL" id="AMY10553.1"/>
    </source>
</evidence>
<reference evidence="10" key="2">
    <citation type="submission" date="2016-04" db="EMBL/GenBank/DDBJ databases">
        <title>First Complete Genome Sequence of a Subdivision 6 Acidobacterium.</title>
        <authorList>
            <person name="Huang S."/>
            <person name="Vieira S."/>
            <person name="Bunk B."/>
            <person name="Riedel T."/>
            <person name="Sproeer C."/>
            <person name="Overmann J."/>
        </authorList>
    </citation>
    <scope>NUCLEOTIDE SEQUENCE [LARGE SCALE GENOMIC DNA]</scope>
    <source>
        <strain evidence="10">DSM 100886 HEG_-6_39</strain>
    </source>
</reference>
<feature type="transmembrane region" description="Helical" evidence="8">
    <location>
        <begin position="307"/>
        <end position="330"/>
    </location>
</feature>
<evidence type="ECO:0000256" key="1">
    <source>
        <dbReference type="ARBA" id="ARBA00004141"/>
    </source>
</evidence>
<feature type="transmembrane region" description="Helical" evidence="8">
    <location>
        <begin position="342"/>
        <end position="370"/>
    </location>
</feature>
<evidence type="ECO:0000256" key="4">
    <source>
        <dbReference type="ARBA" id="ARBA00022741"/>
    </source>
</evidence>
<keyword evidence="5 8" id="KW-0067">ATP-binding</keyword>
<sequence>MNDPRTLVSHPELRSHQSFPHFQTVGETPKSALERGLSFFADVRSGEGASVLLLTCTVFLLLASYYLLKTAREALILSIDNGAELKAYSSAGQAVLLLGVVPAYGWLASRMPRVPLIGVTTALLGVNLLAFAALYAAGTVIAVPFYIWLGIYNVFTISQFWAFTNDLYTEGQGRRLFAFIGVGSSLGAWFGAEAAGALVKRTAAEPGTLMILAAILLTTCFGMIVVVNRREVRRADPVGQHQSEAPIGGRNGFALVFSDRYLLLIAVLMVLLNVVNSAGEFVLGKLVSAQAMELFAGDALANERRRFIAAFYGSFFGRVNLLGFLLQLFVTSRLLRALGVRGALFVLPVIALVNYSVIMVAPVLAVVSVLKIFENATDYSVQNTVKQALFLPTSREAKYKAKAAIDTFFMRLGDVTQAGIVRLGTSLGASVAAFAAFTVGLTVLWLAVAGQIAREHRRKTV</sequence>
<dbReference type="OrthoDB" id="104841at2"/>
<proteinExistence type="inferred from homology"/>
<dbReference type="GO" id="GO:0005471">
    <property type="term" value="F:ATP:ADP antiporter activity"/>
    <property type="evidence" value="ECO:0007669"/>
    <property type="project" value="InterPro"/>
</dbReference>
<dbReference type="KEGG" id="abac:LuPra_03789"/>
<keyword evidence="3 8" id="KW-0812">Transmembrane</keyword>
<feature type="transmembrane region" description="Helical" evidence="8">
    <location>
        <begin position="176"/>
        <end position="197"/>
    </location>
</feature>
<accession>A0A143PQX2</accession>
<comment type="similarity">
    <text evidence="8">Belongs to the ADP/ATP translocase tlc family.</text>
</comment>
<dbReference type="InterPro" id="IPR004667">
    <property type="entry name" value="ADP_ATP_car_bac_type"/>
</dbReference>
<feature type="transmembrane region" description="Helical" evidence="8">
    <location>
        <begin position="88"/>
        <end position="107"/>
    </location>
</feature>
<keyword evidence="4 8" id="KW-0547">Nucleotide-binding</keyword>
<evidence type="ECO:0000256" key="6">
    <source>
        <dbReference type="ARBA" id="ARBA00022989"/>
    </source>
</evidence>
<name>A0A143PQX2_LUTPR</name>
<dbReference type="Proteomes" id="UP000076079">
    <property type="component" value="Chromosome"/>
</dbReference>
<evidence type="ECO:0000256" key="7">
    <source>
        <dbReference type="ARBA" id="ARBA00023136"/>
    </source>
</evidence>
<feature type="transmembrane region" description="Helical" evidence="8">
    <location>
        <begin position="114"/>
        <end position="137"/>
    </location>
</feature>
<gene>
    <name evidence="9" type="ORF">LuPra_03789</name>
</gene>
<keyword evidence="2 8" id="KW-0813">Transport</keyword>
<dbReference type="SUPFAM" id="SSF103473">
    <property type="entry name" value="MFS general substrate transporter"/>
    <property type="match status" value="1"/>
</dbReference>
<keyword evidence="7 8" id="KW-0472">Membrane</keyword>
<feature type="transmembrane region" description="Helical" evidence="8">
    <location>
        <begin position="49"/>
        <end position="68"/>
    </location>
</feature>
<dbReference type="Gene3D" id="1.20.1250.20">
    <property type="entry name" value="MFS general substrate transporter like domains"/>
    <property type="match status" value="1"/>
</dbReference>
<dbReference type="PANTHER" id="PTHR43596:SF1">
    <property type="entry name" value="ADP,ATP CARRIER PROTEIN"/>
    <property type="match status" value="1"/>
</dbReference>
<dbReference type="RefSeq" id="WP_110172182.1">
    <property type="nucleotide sequence ID" value="NZ_CP015136.1"/>
</dbReference>
<evidence type="ECO:0000256" key="2">
    <source>
        <dbReference type="ARBA" id="ARBA00022448"/>
    </source>
</evidence>
<dbReference type="Pfam" id="PF03219">
    <property type="entry name" value="TLC"/>
    <property type="match status" value="1"/>
</dbReference>
<evidence type="ECO:0000256" key="8">
    <source>
        <dbReference type="RuleBase" id="RU363121"/>
    </source>
</evidence>
<keyword evidence="10" id="KW-1185">Reference proteome</keyword>
<evidence type="ECO:0000313" key="10">
    <source>
        <dbReference type="Proteomes" id="UP000076079"/>
    </source>
</evidence>
<feature type="transmembrane region" description="Helical" evidence="8">
    <location>
        <begin position="427"/>
        <end position="449"/>
    </location>
</feature>
<feature type="transmembrane region" description="Helical" evidence="8">
    <location>
        <begin position="143"/>
        <end position="164"/>
    </location>
</feature>
<protein>
    <recommendedName>
        <fullName evidence="8">ADP,ATP carrier protein</fullName>
    </recommendedName>
</protein>
<reference evidence="9 10" key="1">
    <citation type="journal article" date="2016" name="Genome Announc.">
        <title>First Complete Genome Sequence of a Subdivision 6 Acidobacterium Strain.</title>
        <authorList>
            <person name="Huang S."/>
            <person name="Vieira S."/>
            <person name="Bunk B."/>
            <person name="Riedel T."/>
            <person name="Sproer C."/>
            <person name="Overmann J."/>
        </authorList>
    </citation>
    <scope>NUCLEOTIDE SEQUENCE [LARGE SCALE GENOMIC DNA]</scope>
    <source>
        <strain evidence="10">DSM 100886 HEG_-6_39</strain>
    </source>
</reference>
<dbReference type="AlphaFoldDB" id="A0A143PQX2"/>
<dbReference type="GO" id="GO:0016020">
    <property type="term" value="C:membrane"/>
    <property type="evidence" value="ECO:0007669"/>
    <property type="project" value="UniProtKB-SubCell"/>
</dbReference>
<evidence type="ECO:0000256" key="5">
    <source>
        <dbReference type="ARBA" id="ARBA00022840"/>
    </source>
</evidence>
<feature type="transmembrane region" description="Helical" evidence="8">
    <location>
        <begin position="261"/>
        <end position="287"/>
    </location>
</feature>
<dbReference type="EMBL" id="CP015136">
    <property type="protein sequence ID" value="AMY10553.1"/>
    <property type="molecule type" value="Genomic_DNA"/>
</dbReference>
<keyword evidence="6 8" id="KW-1133">Transmembrane helix</keyword>
<dbReference type="STRING" id="1855912.LuPra_03789"/>
<dbReference type="InterPro" id="IPR036259">
    <property type="entry name" value="MFS_trans_sf"/>
</dbReference>